<dbReference type="Gene3D" id="3.40.50.1010">
    <property type="entry name" value="5'-nuclease"/>
    <property type="match status" value="1"/>
</dbReference>
<gene>
    <name evidence="2" type="ORF">US28_C0040G0013</name>
</gene>
<dbReference type="AlphaFoldDB" id="A0A0G0F7Z6"/>
<dbReference type="Proteomes" id="UP000034448">
    <property type="component" value="Unassembled WGS sequence"/>
</dbReference>
<proteinExistence type="predicted"/>
<organism evidence="2 3">
    <name type="scientific">Candidatus Daviesbacteria bacterium GW2011_GWA1_36_8</name>
    <dbReference type="NCBI Taxonomy" id="1618417"/>
    <lineage>
        <taxon>Bacteria</taxon>
        <taxon>Candidatus Daviesiibacteriota</taxon>
    </lineage>
</organism>
<reference evidence="2 3" key="1">
    <citation type="journal article" date="2015" name="Nature">
        <title>rRNA introns, odd ribosomes, and small enigmatic genomes across a large radiation of phyla.</title>
        <authorList>
            <person name="Brown C.T."/>
            <person name="Hug L.A."/>
            <person name="Thomas B.C."/>
            <person name="Sharon I."/>
            <person name="Castelle C.J."/>
            <person name="Singh A."/>
            <person name="Wilkins M.J."/>
            <person name="Williams K.H."/>
            <person name="Banfield J.F."/>
        </authorList>
    </citation>
    <scope>NUCLEOTIDE SEQUENCE [LARGE SCALE GENOMIC DNA]</scope>
</reference>
<accession>A0A0G0F7Z6</accession>
<dbReference type="Pfam" id="PF01850">
    <property type="entry name" value="PIN"/>
    <property type="match status" value="1"/>
</dbReference>
<dbReference type="InterPro" id="IPR002716">
    <property type="entry name" value="PIN_dom"/>
</dbReference>
<dbReference type="SUPFAM" id="SSF88723">
    <property type="entry name" value="PIN domain-like"/>
    <property type="match status" value="1"/>
</dbReference>
<dbReference type="PANTHER" id="PTHR42188:SF1">
    <property type="entry name" value="23S RRNA-SPECIFIC ENDONUCLEASE VAPC20"/>
    <property type="match status" value="1"/>
</dbReference>
<dbReference type="EMBL" id="LBSJ01000040">
    <property type="protein sequence ID" value="KKQ14072.1"/>
    <property type="molecule type" value="Genomic_DNA"/>
</dbReference>
<dbReference type="PANTHER" id="PTHR42188">
    <property type="entry name" value="23S RRNA-SPECIFIC ENDONUCLEASE VAPC20"/>
    <property type="match status" value="1"/>
</dbReference>
<protein>
    <recommendedName>
        <fullName evidence="1">PIN domain-containing protein</fullName>
    </recommendedName>
</protein>
<feature type="domain" description="PIN" evidence="1">
    <location>
        <begin position="18"/>
        <end position="135"/>
    </location>
</feature>
<evidence type="ECO:0000259" key="1">
    <source>
        <dbReference type="Pfam" id="PF01850"/>
    </source>
</evidence>
<dbReference type="InterPro" id="IPR029060">
    <property type="entry name" value="PIN-like_dom_sf"/>
</dbReference>
<dbReference type="InterPro" id="IPR039018">
    <property type="entry name" value="VapC20-like"/>
</dbReference>
<dbReference type="GO" id="GO:0016075">
    <property type="term" value="P:rRNA catabolic process"/>
    <property type="evidence" value="ECO:0007669"/>
    <property type="project" value="TreeGrafter"/>
</dbReference>
<name>A0A0G0F7Z6_9BACT</name>
<comment type="caution">
    <text evidence="2">The sequence shown here is derived from an EMBL/GenBank/DDBJ whole genome shotgun (WGS) entry which is preliminary data.</text>
</comment>
<sequence length="147" mass="16314">MIIIPGEEKSVNKIVIGDADALIALVLENDPNHQKSIAVSEVLKKQGNIVIFPITVFPEAITSLKRAFNQPEKAHLINKKFLAGDYNVEYLTPEIMKRAAEIFDKANSKQNTLFDAIVASTAEKLEAEAIFSFDNWYPKLGLKLAEA</sequence>
<evidence type="ECO:0000313" key="2">
    <source>
        <dbReference type="EMBL" id="KKQ14072.1"/>
    </source>
</evidence>
<evidence type="ECO:0000313" key="3">
    <source>
        <dbReference type="Proteomes" id="UP000034448"/>
    </source>
</evidence>
<dbReference type="GO" id="GO:0004521">
    <property type="term" value="F:RNA endonuclease activity"/>
    <property type="evidence" value="ECO:0007669"/>
    <property type="project" value="InterPro"/>
</dbReference>